<feature type="transmembrane region" description="Helical" evidence="1">
    <location>
        <begin position="32"/>
        <end position="50"/>
    </location>
</feature>
<keyword evidence="1" id="KW-0472">Membrane</keyword>
<name>A0ABV2KVP4_9BACI</name>
<accession>A0ABV2KVP4</accession>
<dbReference type="RefSeq" id="WP_354220002.1">
    <property type="nucleotide sequence ID" value="NZ_JBEPMX010000006.1"/>
</dbReference>
<dbReference type="Proteomes" id="UP001549167">
    <property type="component" value="Unassembled WGS sequence"/>
</dbReference>
<keyword evidence="1" id="KW-1133">Transmembrane helix</keyword>
<sequence length="149" mass="17704">MKTTSNYKLIISIIATVCLLFLPVFFDLYYLTIYYIAVVILIPIVIFRLIREEKVDQRFYKRWDKARDKGFWINVILEGGRSLFIMTVILCFSQLVGNGRTPFGIVSELSNSALTWFFLLFLIVFSFLNGIVMWYENEKRYNRIQNNNR</sequence>
<protein>
    <submittedName>
        <fullName evidence="2">4-hydroxybenzoate polyprenyltransferase</fullName>
    </submittedName>
</protein>
<keyword evidence="3" id="KW-1185">Reference proteome</keyword>
<evidence type="ECO:0000256" key="1">
    <source>
        <dbReference type="SAM" id="Phobius"/>
    </source>
</evidence>
<reference evidence="2 3" key="1">
    <citation type="submission" date="2024-06" db="EMBL/GenBank/DDBJ databases">
        <title>Genomic Encyclopedia of Type Strains, Phase IV (KMG-IV): sequencing the most valuable type-strain genomes for metagenomic binning, comparative biology and taxonomic classification.</title>
        <authorList>
            <person name="Goeker M."/>
        </authorList>
    </citation>
    <scope>NUCLEOTIDE SEQUENCE [LARGE SCALE GENOMIC DNA]</scope>
    <source>
        <strain evidence="2 3">DSM 23520</strain>
    </source>
</reference>
<dbReference type="EMBL" id="JBEPMX010000006">
    <property type="protein sequence ID" value="MET3683424.1"/>
    <property type="molecule type" value="Genomic_DNA"/>
</dbReference>
<feature type="transmembrane region" description="Helical" evidence="1">
    <location>
        <begin position="116"/>
        <end position="135"/>
    </location>
</feature>
<feature type="transmembrane region" description="Helical" evidence="1">
    <location>
        <begin position="71"/>
        <end position="96"/>
    </location>
</feature>
<organism evidence="2 3">
    <name type="scientific">Alkalibacillus flavidus</name>
    <dbReference type="NCBI Taxonomy" id="546021"/>
    <lineage>
        <taxon>Bacteria</taxon>
        <taxon>Bacillati</taxon>
        <taxon>Bacillota</taxon>
        <taxon>Bacilli</taxon>
        <taxon>Bacillales</taxon>
        <taxon>Bacillaceae</taxon>
        <taxon>Alkalibacillus</taxon>
    </lineage>
</organism>
<comment type="caution">
    <text evidence="2">The sequence shown here is derived from an EMBL/GenBank/DDBJ whole genome shotgun (WGS) entry which is preliminary data.</text>
</comment>
<proteinExistence type="predicted"/>
<gene>
    <name evidence="2" type="ORF">ABID56_001519</name>
</gene>
<evidence type="ECO:0000313" key="2">
    <source>
        <dbReference type="EMBL" id="MET3683424.1"/>
    </source>
</evidence>
<feature type="transmembrane region" description="Helical" evidence="1">
    <location>
        <begin position="7"/>
        <end position="26"/>
    </location>
</feature>
<evidence type="ECO:0000313" key="3">
    <source>
        <dbReference type="Proteomes" id="UP001549167"/>
    </source>
</evidence>
<keyword evidence="1" id="KW-0812">Transmembrane</keyword>